<dbReference type="InterPro" id="IPR015168">
    <property type="entry name" value="SsuA/THI5"/>
</dbReference>
<accession>A0A967KH47</accession>
<protein>
    <submittedName>
        <fullName evidence="6">ABC transporter substrate-binding protein</fullName>
    </submittedName>
</protein>
<dbReference type="RefSeq" id="WP_167227989.1">
    <property type="nucleotide sequence ID" value="NZ_JAAQPH010000017.1"/>
</dbReference>
<evidence type="ECO:0000256" key="2">
    <source>
        <dbReference type="ARBA" id="ARBA00010742"/>
    </source>
</evidence>
<evidence type="ECO:0000256" key="3">
    <source>
        <dbReference type="ARBA" id="ARBA00022729"/>
    </source>
</evidence>
<comment type="caution">
    <text evidence="6">The sequence shown here is derived from an EMBL/GenBank/DDBJ whole genome shotgun (WGS) entry which is preliminary data.</text>
</comment>
<reference evidence="6" key="1">
    <citation type="submission" date="2020-03" db="EMBL/GenBank/DDBJ databases">
        <title>Genome of Pelagibius litoralis DSM 21314T.</title>
        <authorList>
            <person name="Wang G."/>
        </authorList>
    </citation>
    <scope>NUCLEOTIDE SEQUENCE</scope>
    <source>
        <strain evidence="6">DSM 21314</strain>
    </source>
</reference>
<name>A0A967KH47_9PROT</name>
<evidence type="ECO:0000256" key="4">
    <source>
        <dbReference type="SAM" id="SignalP"/>
    </source>
</evidence>
<keyword evidence="7" id="KW-1185">Reference proteome</keyword>
<comment type="similarity">
    <text evidence="2">Belongs to the bacterial solute-binding protein SsuA/TauA family.</text>
</comment>
<dbReference type="SUPFAM" id="SSF53850">
    <property type="entry name" value="Periplasmic binding protein-like II"/>
    <property type="match status" value="1"/>
</dbReference>
<sequence>MYRSLRRGLAAASLVLTLAAMTATTQAADKITISALTFVSSSPLFIAQEKGYYADEGLEVEFKFFRAAQPVAVSIASGDADFGVTAFTGGFYNLAGKGALKVIGAQSREEPGYDFSAYIASNKAFEAGFDNPEKFAGKSLGMTQKGSSFHLMAGMLADKLGIDLDEIQLKPLEKVPNMIGALKSGQVDSVILPAHIATKLEGDGAAKIIGWVHQYTPYQLGGLFTSARNVEERRDVVERFVRAYQRAAADYAEAFMQTDAAGRRVFGDKAEALIPVIEKYTKAKPASIKAGAPFIDPQGRLKVQSIYDQVAWMQAQGLVGKDVDPADFVDLSFIEGHLDVPTN</sequence>
<dbReference type="GO" id="GO:0042918">
    <property type="term" value="P:alkanesulfonate transmembrane transport"/>
    <property type="evidence" value="ECO:0007669"/>
    <property type="project" value="TreeGrafter"/>
</dbReference>
<dbReference type="AlphaFoldDB" id="A0A967KH47"/>
<dbReference type="Pfam" id="PF09084">
    <property type="entry name" value="NMT1"/>
    <property type="match status" value="1"/>
</dbReference>
<evidence type="ECO:0000313" key="6">
    <source>
        <dbReference type="EMBL" id="NIA70906.1"/>
    </source>
</evidence>
<feature type="chain" id="PRO_5037753652" evidence="4">
    <location>
        <begin position="28"/>
        <end position="343"/>
    </location>
</feature>
<evidence type="ECO:0000313" key="7">
    <source>
        <dbReference type="Proteomes" id="UP000761264"/>
    </source>
</evidence>
<dbReference type="PANTHER" id="PTHR30024">
    <property type="entry name" value="ALIPHATIC SULFONATES-BINDING PROTEIN-RELATED"/>
    <property type="match status" value="1"/>
</dbReference>
<organism evidence="6 7">
    <name type="scientific">Pelagibius litoralis</name>
    <dbReference type="NCBI Taxonomy" id="374515"/>
    <lineage>
        <taxon>Bacteria</taxon>
        <taxon>Pseudomonadati</taxon>
        <taxon>Pseudomonadota</taxon>
        <taxon>Alphaproteobacteria</taxon>
        <taxon>Rhodospirillales</taxon>
        <taxon>Rhodovibrionaceae</taxon>
        <taxon>Pelagibius</taxon>
    </lineage>
</organism>
<dbReference type="EMBL" id="JAAQPH010000017">
    <property type="protein sequence ID" value="NIA70906.1"/>
    <property type="molecule type" value="Genomic_DNA"/>
</dbReference>
<dbReference type="Gene3D" id="3.40.190.10">
    <property type="entry name" value="Periplasmic binding protein-like II"/>
    <property type="match status" value="2"/>
</dbReference>
<gene>
    <name evidence="6" type="ORF">HBA54_20095</name>
</gene>
<dbReference type="GO" id="GO:0042597">
    <property type="term" value="C:periplasmic space"/>
    <property type="evidence" value="ECO:0007669"/>
    <property type="project" value="UniProtKB-SubCell"/>
</dbReference>
<feature type="domain" description="SsuA/THI5-like" evidence="5">
    <location>
        <begin position="42"/>
        <end position="252"/>
    </location>
</feature>
<evidence type="ECO:0000259" key="5">
    <source>
        <dbReference type="Pfam" id="PF09084"/>
    </source>
</evidence>
<proteinExistence type="inferred from homology"/>
<evidence type="ECO:0000256" key="1">
    <source>
        <dbReference type="ARBA" id="ARBA00004418"/>
    </source>
</evidence>
<dbReference type="Proteomes" id="UP000761264">
    <property type="component" value="Unassembled WGS sequence"/>
</dbReference>
<feature type="signal peptide" evidence="4">
    <location>
        <begin position="1"/>
        <end position="27"/>
    </location>
</feature>
<comment type="subcellular location">
    <subcellularLocation>
        <location evidence="1">Periplasm</location>
    </subcellularLocation>
</comment>
<keyword evidence="3 4" id="KW-0732">Signal</keyword>
<dbReference type="PANTHER" id="PTHR30024:SF47">
    <property type="entry name" value="TAURINE-BINDING PERIPLASMIC PROTEIN"/>
    <property type="match status" value="1"/>
</dbReference>